<feature type="region of interest" description="Disordered" evidence="9">
    <location>
        <begin position="619"/>
        <end position="669"/>
    </location>
</feature>
<evidence type="ECO:0000313" key="12">
    <source>
        <dbReference type="Proteomes" id="UP000041254"/>
    </source>
</evidence>
<feature type="compositionally biased region" description="Pro residues" evidence="9">
    <location>
        <begin position="153"/>
        <end position="164"/>
    </location>
</feature>
<dbReference type="InParanoid" id="A0A0G4F8E8"/>
<evidence type="ECO:0000256" key="7">
    <source>
        <dbReference type="ARBA" id="ARBA00023014"/>
    </source>
</evidence>
<evidence type="ECO:0000256" key="1">
    <source>
        <dbReference type="ARBA" id="ARBA00022723"/>
    </source>
</evidence>
<dbReference type="InterPro" id="IPR006554">
    <property type="entry name" value="Helicase-like_DEXD_c2"/>
</dbReference>
<dbReference type="AlphaFoldDB" id="A0A0G4F8E8"/>
<feature type="domain" description="Helicase ATP-binding" evidence="10">
    <location>
        <begin position="278"/>
        <end position="622"/>
    </location>
</feature>
<dbReference type="InterPro" id="IPR027417">
    <property type="entry name" value="P-loop_NTPase"/>
</dbReference>
<dbReference type="GO" id="GO:0046872">
    <property type="term" value="F:metal ion binding"/>
    <property type="evidence" value="ECO:0007669"/>
    <property type="project" value="UniProtKB-KW"/>
</dbReference>
<dbReference type="GO" id="GO:0051536">
    <property type="term" value="F:iron-sulfur cluster binding"/>
    <property type="evidence" value="ECO:0007669"/>
    <property type="project" value="UniProtKB-KW"/>
</dbReference>
<evidence type="ECO:0000259" key="10">
    <source>
        <dbReference type="PROSITE" id="PS51193"/>
    </source>
</evidence>
<feature type="region of interest" description="Disordered" evidence="9">
    <location>
        <begin position="785"/>
        <end position="810"/>
    </location>
</feature>
<organism evidence="11 12">
    <name type="scientific">Vitrella brassicaformis (strain CCMP3155)</name>
    <dbReference type="NCBI Taxonomy" id="1169540"/>
    <lineage>
        <taxon>Eukaryota</taxon>
        <taxon>Sar</taxon>
        <taxon>Alveolata</taxon>
        <taxon>Colpodellida</taxon>
        <taxon>Vitrellaceae</taxon>
        <taxon>Vitrella</taxon>
    </lineage>
</organism>
<dbReference type="Pfam" id="PF06733">
    <property type="entry name" value="DEAD_2"/>
    <property type="match status" value="1"/>
</dbReference>
<gene>
    <name evidence="11" type="ORF">Vbra_21245</name>
</gene>
<keyword evidence="2" id="KW-0547">Nucleotide-binding</keyword>
<evidence type="ECO:0000313" key="11">
    <source>
        <dbReference type="EMBL" id="CEM08978.1"/>
    </source>
</evidence>
<evidence type="ECO:0000256" key="9">
    <source>
        <dbReference type="SAM" id="MobiDB-lite"/>
    </source>
</evidence>
<evidence type="ECO:0000256" key="4">
    <source>
        <dbReference type="ARBA" id="ARBA00022806"/>
    </source>
</evidence>
<keyword evidence="12" id="KW-1185">Reference proteome</keyword>
<dbReference type="PROSITE" id="PS51193">
    <property type="entry name" value="HELICASE_ATP_BIND_2"/>
    <property type="match status" value="1"/>
</dbReference>
<dbReference type="GO" id="GO:0005634">
    <property type="term" value="C:nucleus"/>
    <property type="evidence" value="ECO:0007669"/>
    <property type="project" value="TreeGrafter"/>
</dbReference>
<evidence type="ECO:0000256" key="2">
    <source>
        <dbReference type="ARBA" id="ARBA00022741"/>
    </source>
</evidence>
<dbReference type="Gene3D" id="3.40.50.300">
    <property type="entry name" value="P-loop containing nucleotide triphosphate hydrolases"/>
    <property type="match status" value="2"/>
</dbReference>
<dbReference type="InterPro" id="IPR006555">
    <property type="entry name" value="ATP-dep_Helicase_C"/>
</dbReference>
<dbReference type="InterPro" id="IPR045028">
    <property type="entry name" value="DinG/Rad3-like"/>
</dbReference>
<feature type="region of interest" description="Disordered" evidence="9">
    <location>
        <begin position="1197"/>
        <end position="1263"/>
    </location>
</feature>
<evidence type="ECO:0000256" key="5">
    <source>
        <dbReference type="ARBA" id="ARBA00022840"/>
    </source>
</evidence>
<feature type="compositionally biased region" description="Pro residues" evidence="9">
    <location>
        <begin position="1204"/>
        <end position="1215"/>
    </location>
</feature>
<feature type="compositionally biased region" description="Gly residues" evidence="9">
    <location>
        <begin position="311"/>
        <end position="320"/>
    </location>
</feature>
<protein>
    <recommendedName>
        <fullName evidence="10">Helicase ATP-binding domain-containing protein</fullName>
    </recommendedName>
</protein>
<dbReference type="SMART" id="SM00488">
    <property type="entry name" value="DEXDc2"/>
    <property type="match status" value="1"/>
</dbReference>
<dbReference type="STRING" id="1169540.A0A0G4F8E8"/>
<evidence type="ECO:0000256" key="6">
    <source>
        <dbReference type="ARBA" id="ARBA00023004"/>
    </source>
</evidence>
<evidence type="ECO:0000256" key="8">
    <source>
        <dbReference type="ARBA" id="ARBA00023235"/>
    </source>
</evidence>
<dbReference type="GO" id="GO:0005524">
    <property type="term" value="F:ATP binding"/>
    <property type="evidence" value="ECO:0007669"/>
    <property type="project" value="UniProtKB-KW"/>
</dbReference>
<reference evidence="11 12" key="1">
    <citation type="submission" date="2014-11" db="EMBL/GenBank/DDBJ databases">
        <authorList>
            <person name="Zhu J."/>
            <person name="Qi W."/>
            <person name="Song R."/>
        </authorList>
    </citation>
    <scope>NUCLEOTIDE SEQUENCE [LARGE SCALE GENOMIC DNA]</scope>
</reference>
<dbReference type="GO" id="GO:0006289">
    <property type="term" value="P:nucleotide-excision repair"/>
    <property type="evidence" value="ECO:0007669"/>
    <property type="project" value="TreeGrafter"/>
</dbReference>
<dbReference type="GO" id="GO:0003677">
    <property type="term" value="F:DNA binding"/>
    <property type="evidence" value="ECO:0007669"/>
    <property type="project" value="InterPro"/>
</dbReference>
<dbReference type="VEuPathDB" id="CryptoDB:Vbra_21245"/>
<dbReference type="SMART" id="SM00491">
    <property type="entry name" value="HELICc2"/>
    <property type="match status" value="1"/>
</dbReference>
<dbReference type="OrthoDB" id="412360at2759"/>
<dbReference type="PANTHER" id="PTHR11472:SF47">
    <property type="entry name" value="FANCONI ANEMIA GROUP J PROTEIN"/>
    <property type="match status" value="1"/>
</dbReference>
<feature type="compositionally biased region" description="Polar residues" evidence="9">
    <location>
        <begin position="647"/>
        <end position="656"/>
    </location>
</feature>
<dbReference type="GO" id="GO:1990918">
    <property type="term" value="P:double-strand break repair involved in meiotic recombination"/>
    <property type="evidence" value="ECO:0007669"/>
    <property type="project" value="TreeGrafter"/>
</dbReference>
<sequence>MTSSSSRGDSRHNERILSTLKRNLPSDMMAEISERMGALVASAGTSYETKTWLDFVTALARHPSRVRPAGAEDPLLKVLLMCPERVKGEARRIILSGGITRSDSAMAARPAPMEIEIEDDNLPAAAAADGAASRASNTPAGSSASSNRKRHPPLFPPKDPPPPSSKASKRTESANGAATRRKGQSFHQRVGYEGAERDTPFRPQRAAKQPPGGAGASARRNQGKIDPSAAIERRKKKAREGNGEISFDAPVVSVASLSLEDDSRDAVPPLAQNENKIHDTKVYFPFRPARAQLVAMRTVLEALKETTPSREGGGGGGGEGEGQDGGDVDMAAAAAGDKDKATTNLPPVGKDDLNVAFVECPTGTGKTIALLCSVLAYQHSMAQEAAEGRIKPEQVPRVFYATRTHKQLDQVVSELKKTPYRPLMTLLASRERFCLHHTVMAAPNKAEACENATFIDNMECMHLQHHEGIRYPANFLKHYTPGREGHLAAFDIEELVKEGNEAFICPYHTTRDLLSEGAALILLTYSQVFDPPIRTANSLFNALPGSILILDEGHNIDSVCRDVATLELTTTKLYEMLEDLQRMHEVLASNAEHSNLLPINASFQTLIYDLMSFTLAQHSEATSTRPPPSAPAPPPAPAPSRAPKPISRTSSMNSISAEPPRGLPVGATGWRQVNLSSGGVGGNGGDKEVTHWVQAGTDALGKLIGISDLSRPTVKRLQDQIRQMRKALQAEGFESTAVKSGTINALEGLLSRLDFFIHSRGEPYKCCISALHTAPLQGAARGGAAASHGIGSAPRRRAKKMTRQEKETRHLAAKHRYADLTGNSDDSRPPFEATLTLLCLDASVAFRPVVEWTQLTILASGTLSPMDALARELISFGLKPSKSSPRPLPPVSTDGLQKAIHVSTVQQGEDGEDEGEARTVAVRLWALTAPHFASLQDNLVSRLLQYGPVGLEGFKRGGGGKDRFAKLDMSYQCRRQPDQQDALGGAIVALAHIVPNGLLVFVPSYGVLKMLVDRWRVSGHMAEMEKRKRVLVEQQGMSADAFDQMLKTYHDAAKDKKGVLLLGVCRGRASEGVNFKDHNARGVLIAGIPYPPLKDLQSVLKREYNDAESRKGEEGAVVSGNEFYQMEAFRAVNQCLGRLLRHSKDYGCAILLEQRYAQQTHRLPGWFTGQLPPIPSQFSARNAFSDTLKDVGAFFKNKSDANLPPQPQAPQPSDPTRPRLDGQAMIMNRGVAPSSRGPSSRASSRESSRGSSRDGQKGRRKGK</sequence>
<feature type="compositionally biased region" description="Pro residues" evidence="9">
    <location>
        <begin position="625"/>
        <end position="642"/>
    </location>
</feature>
<feature type="compositionally biased region" description="Low complexity" evidence="9">
    <location>
        <begin position="126"/>
        <end position="135"/>
    </location>
</feature>
<name>A0A0G4F8E8_VITBC</name>
<dbReference type="InterPro" id="IPR010614">
    <property type="entry name" value="RAD3-like_helicase_DEAD"/>
</dbReference>
<feature type="compositionally biased region" description="Low complexity" evidence="9">
    <location>
        <begin position="1232"/>
        <end position="1242"/>
    </location>
</feature>
<feature type="region of interest" description="Disordered" evidence="9">
    <location>
        <begin position="126"/>
        <end position="244"/>
    </location>
</feature>
<dbReference type="PhylomeDB" id="A0A0G4F8E8"/>
<feature type="compositionally biased region" description="Polar residues" evidence="9">
    <location>
        <begin position="136"/>
        <end position="146"/>
    </location>
</feature>
<dbReference type="Pfam" id="PF13307">
    <property type="entry name" value="Helicase_C_2"/>
    <property type="match status" value="1"/>
</dbReference>
<keyword evidence="1" id="KW-0479">Metal-binding</keyword>
<keyword evidence="3" id="KW-0378">Hydrolase</keyword>
<dbReference type="GO" id="GO:0003678">
    <property type="term" value="F:DNA helicase activity"/>
    <property type="evidence" value="ECO:0007669"/>
    <property type="project" value="InterPro"/>
</dbReference>
<dbReference type="Proteomes" id="UP000041254">
    <property type="component" value="Unassembled WGS sequence"/>
</dbReference>
<keyword evidence="7" id="KW-0411">Iron-sulfur</keyword>
<keyword evidence="4" id="KW-0347">Helicase</keyword>
<dbReference type="InterPro" id="IPR014013">
    <property type="entry name" value="Helic_SF1/SF2_ATP-bd_DinG/Rad3"/>
</dbReference>
<dbReference type="SUPFAM" id="SSF52540">
    <property type="entry name" value="P-loop containing nucleoside triphosphate hydrolases"/>
    <property type="match status" value="1"/>
</dbReference>
<evidence type="ECO:0000256" key="3">
    <source>
        <dbReference type="ARBA" id="ARBA00022801"/>
    </source>
</evidence>
<keyword evidence="8" id="KW-0413">Isomerase</keyword>
<feature type="region of interest" description="Disordered" evidence="9">
    <location>
        <begin position="304"/>
        <end position="329"/>
    </location>
</feature>
<proteinExistence type="predicted"/>
<dbReference type="EMBL" id="CDMY01000390">
    <property type="protein sequence ID" value="CEM08978.1"/>
    <property type="molecule type" value="Genomic_DNA"/>
</dbReference>
<dbReference type="PANTHER" id="PTHR11472">
    <property type="entry name" value="DNA REPAIR DEAD HELICASE RAD3/XP-D SUBFAMILY MEMBER"/>
    <property type="match status" value="1"/>
</dbReference>
<dbReference type="GO" id="GO:0016818">
    <property type="term" value="F:hydrolase activity, acting on acid anhydrides, in phosphorus-containing anhydrides"/>
    <property type="evidence" value="ECO:0007669"/>
    <property type="project" value="InterPro"/>
</dbReference>
<feature type="compositionally biased region" description="Basic and acidic residues" evidence="9">
    <location>
        <begin position="1243"/>
        <end position="1257"/>
    </location>
</feature>
<keyword evidence="6" id="KW-0408">Iron</keyword>
<accession>A0A0G4F8E8</accession>
<keyword evidence="5" id="KW-0067">ATP-binding</keyword>